<dbReference type="KEGG" id="goy:GLS_c01960"/>
<sequence length="190" mass="20409">MTDLSRSALILVDIQNDFLPGGALAVPDGDGILEAVNALARHSFRAVIATQDWHPPRHCSFSTQGGRWPVHCVAGTHGADFPQTLLPEPVTHIIRKGVLQERDSYSGFLDNDRATSTGLDGLLKGLDIEHVVICGLALDYCVTATVLDAVQCGYRTEVVPQACRGIAPDPGDALKKLEKQGVLLKSLNTF</sequence>
<evidence type="ECO:0000256" key="6">
    <source>
        <dbReference type="ARBA" id="ARBA00039017"/>
    </source>
</evidence>
<dbReference type="EC" id="3.5.1.19" evidence="6"/>
<evidence type="ECO:0000256" key="7">
    <source>
        <dbReference type="ARBA" id="ARBA00043224"/>
    </source>
</evidence>
<dbReference type="GO" id="GO:0046872">
    <property type="term" value="F:metal ion binding"/>
    <property type="evidence" value="ECO:0007669"/>
    <property type="project" value="UniProtKB-KW"/>
</dbReference>
<evidence type="ECO:0000256" key="3">
    <source>
        <dbReference type="ARBA" id="ARBA00022723"/>
    </source>
</evidence>
<evidence type="ECO:0000256" key="2">
    <source>
        <dbReference type="ARBA" id="ARBA00022642"/>
    </source>
</evidence>
<dbReference type="CDD" id="cd01011">
    <property type="entry name" value="nicotinamidase"/>
    <property type="match status" value="1"/>
</dbReference>
<dbReference type="GO" id="GO:0008936">
    <property type="term" value="F:nicotinamidase activity"/>
    <property type="evidence" value="ECO:0007669"/>
    <property type="project" value="UniProtKB-EC"/>
</dbReference>
<dbReference type="EMBL" id="CP004373">
    <property type="protein sequence ID" value="AHK70123.1"/>
    <property type="molecule type" value="Genomic_DNA"/>
</dbReference>
<accession>A0A067Z1B8</accession>
<dbReference type="InterPro" id="IPR052347">
    <property type="entry name" value="Isochorismatase_Nicotinamidase"/>
</dbReference>
<evidence type="ECO:0000256" key="4">
    <source>
        <dbReference type="ARBA" id="ARBA00022801"/>
    </source>
</evidence>
<dbReference type="Gene3D" id="3.40.50.850">
    <property type="entry name" value="Isochorismatase-like"/>
    <property type="match status" value="1"/>
</dbReference>
<comment type="pathway">
    <text evidence="5">Cofactor biosynthesis; nicotinate biosynthesis; nicotinate from nicotinamide: step 1/1.</text>
</comment>
<keyword evidence="2" id="KW-0662">Pyridine nucleotide biosynthesis</keyword>
<dbReference type="GeneID" id="56904441"/>
<dbReference type="SUPFAM" id="SSF52499">
    <property type="entry name" value="Isochorismatase-like hydrolases"/>
    <property type="match status" value="1"/>
</dbReference>
<gene>
    <name evidence="9" type="primary">pncA</name>
    <name evidence="9" type="ORF">GLS_c01960</name>
</gene>
<keyword evidence="3" id="KW-0479">Metal-binding</keyword>
<dbReference type="Proteomes" id="UP000031656">
    <property type="component" value="Chromosome"/>
</dbReference>
<dbReference type="InterPro" id="IPR000868">
    <property type="entry name" value="Isochorismatase-like_dom"/>
</dbReference>
<organism evidence="9 10">
    <name type="scientific">Gluconobacter oxydans DSM 3504</name>
    <dbReference type="NCBI Taxonomy" id="1288313"/>
    <lineage>
        <taxon>Bacteria</taxon>
        <taxon>Pseudomonadati</taxon>
        <taxon>Pseudomonadota</taxon>
        <taxon>Alphaproteobacteria</taxon>
        <taxon>Acetobacterales</taxon>
        <taxon>Acetobacteraceae</taxon>
        <taxon>Gluconobacter</taxon>
    </lineage>
</organism>
<dbReference type="InterPro" id="IPR036380">
    <property type="entry name" value="Isochorismatase-like_sf"/>
</dbReference>
<dbReference type="RefSeq" id="WP_041110630.1">
    <property type="nucleotide sequence ID" value="NZ_CP004373.1"/>
</dbReference>
<feature type="domain" description="Isochorismatase-like" evidence="8">
    <location>
        <begin position="7"/>
        <end position="172"/>
    </location>
</feature>
<dbReference type="PANTHER" id="PTHR11080:SF2">
    <property type="entry name" value="LD05707P"/>
    <property type="match status" value="1"/>
</dbReference>
<name>A0A067Z1B8_GLUOY</name>
<evidence type="ECO:0000313" key="10">
    <source>
        <dbReference type="Proteomes" id="UP000031656"/>
    </source>
</evidence>
<dbReference type="AlphaFoldDB" id="A0A067Z1B8"/>
<evidence type="ECO:0000256" key="1">
    <source>
        <dbReference type="ARBA" id="ARBA00006336"/>
    </source>
</evidence>
<protein>
    <recommendedName>
        <fullName evidence="6">nicotinamidase</fullName>
        <ecNumber evidence="6">3.5.1.19</ecNumber>
    </recommendedName>
    <alternativeName>
        <fullName evidence="7">Nicotinamide deamidase</fullName>
    </alternativeName>
</protein>
<keyword evidence="4 9" id="KW-0378">Hydrolase</keyword>
<proteinExistence type="inferred from homology"/>
<comment type="similarity">
    <text evidence="1">Belongs to the isochorismatase family.</text>
</comment>
<dbReference type="Pfam" id="PF00857">
    <property type="entry name" value="Isochorismatase"/>
    <property type="match status" value="1"/>
</dbReference>
<evidence type="ECO:0000313" key="9">
    <source>
        <dbReference type="EMBL" id="AHK70123.1"/>
    </source>
</evidence>
<dbReference type="GO" id="GO:0019363">
    <property type="term" value="P:pyridine nucleotide biosynthetic process"/>
    <property type="evidence" value="ECO:0007669"/>
    <property type="project" value="UniProtKB-KW"/>
</dbReference>
<evidence type="ECO:0000259" key="8">
    <source>
        <dbReference type="Pfam" id="PF00857"/>
    </source>
</evidence>
<evidence type="ECO:0000256" key="5">
    <source>
        <dbReference type="ARBA" id="ARBA00037900"/>
    </source>
</evidence>
<dbReference type="PANTHER" id="PTHR11080">
    <property type="entry name" value="PYRAZINAMIDASE/NICOTINAMIDASE"/>
    <property type="match status" value="1"/>
</dbReference>
<reference evidence="9 10" key="1">
    <citation type="journal article" date="2015" name="Appl. Microbiol. Biotechnol.">
        <title>The consequence of an additional NADH dehydrogenase paralog on the growth of Gluconobacter oxydans DSM3504.</title>
        <authorList>
            <person name="Kostner D."/>
            <person name="Luchterhand B."/>
            <person name="Junker A."/>
            <person name="Volland S."/>
            <person name="Daniel R."/>
            <person name="Buchs J."/>
            <person name="Liebl W."/>
            <person name="Ehrenreich A."/>
        </authorList>
    </citation>
    <scope>NUCLEOTIDE SEQUENCE [LARGE SCALE GENOMIC DNA]</scope>
    <source>
        <strain evidence="9">DSM 3504</strain>
    </source>
</reference>
<dbReference type="HOGENOM" id="CLU_068979_13_1_5"/>